<name>A0A640VW89_9RHOB</name>
<dbReference type="SUPFAM" id="SSF103481">
    <property type="entry name" value="Multidrug resistance efflux transporter EmrE"/>
    <property type="match status" value="2"/>
</dbReference>
<feature type="domain" description="EamA" evidence="6">
    <location>
        <begin position="144"/>
        <end position="272"/>
    </location>
</feature>
<feature type="transmembrane region" description="Helical" evidence="5">
    <location>
        <begin position="119"/>
        <end position="137"/>
    </location>
</feature>
<gene>
    <name evidence="7" type="ORF">So717_39100</name>
</gene>
<evidence type="ECO:0000256" key="2">
    <source>
        <dbReference type="ARBA" id="ARBA00022692"/>
    </source>
</evidence>
<keyword evidence="2 5" id="KW-0812">Transmembrane</keyword>
<dbReference type="Proteomes" id="UP000436522">
    <property type="component" value="Unassembled WGS sequence"/>
</dbReference>
<dbReference type="AlphaFoldDB" id="A0A640VW89"/>
<feature type="transmembrane region" description="Helical" evidence="5">
    <location>
        <begin position="197"/>
        <end position="217"/>
    </location>
</feature>
<evidence type="ECO:0000256" key="3">
    <source>
        <dbReference type="ARBA" id="ARBA00022989"/>
    </source>
</evidence>
<evidence type="ECO:0000259" key="6">
    <source>
        <dbReference type="Pfam" id="PF00892"/>
    </source>
</evidence>
<proteinExistence type="predicted"/>
<keyword evidence="4 5" id="KW-0472">Membrane</keyword>
<dbReference type="RefSeq" id="WP_159980529.1">
    <property type="nucleotide sequence ID" value="NZ_BLIV01000010.1"/>
</dbReference>
<dbReference type="Pfam" id="PF00892">
    <property type="entry name" value="EamA"/>
    <property type="match status" value="1"/>
</dbReference>
<dbReference type="GO" id="GO:0016020">
    <property type="term" value="C:membrane"/>
    <property type="evidence" value="ECO:0007669"/>
    <property type="project" value="UniProtKB-SubCell"/>
</dbReference>
<keyword evidence="8" id="KW-1185">Reference proteome</keyword>
<dbReference type="InterPro" id="IPR037185">
    <property type="entry name" value="EmrE-like"/>
</dbReference>
<dbReference type="EMBL" id="BLIV01000010">
    <property type="protein sequence ID" value="GFE52157.1"/>
    <property type="molecule type" value="Genomic_DNA"/>
</dbReference>
<evidence type="ECO:0000313" key="7">
    <source>
        <dbReference type="EMBL" id="GFE52157.1"/>
    </source>
</evidence>
<evidence type="ECO:0000256" key="5">
    <source>
        <dbReference type="SAM" id="Phobius"/>
    </source>
</evidence>
<evidence type="ECO:0000313" key="8">
    <source>
        <dbReference type="Proteomes" id="UP000436522"/>
    </source>
</evidence>
<protein>
    <submittedName>
        <fullName evidence="7">Membrane protein</fullName>
    </submittedName>
</protein>
<accession>A0A640VW89</accession>
<comment type="caution">
    <text evidence="7">The sequence shown here is derived from an EMBL/GenBank/DDBJ whole genome shotgun (WGS) entry which is preliminary data.</text>
</comment>
<dbReference type="InterPro" id="IPR050638">
    <property type="entry name" value="AA-Vitamin_Transporters"/>
</dbReference>
<keyword evidence="3 5" id="KW-1133">Transmembrane helix</keyword>
<feature type="transmembrane region" description="Helical" evidence="5">
    <location>
        <begin position="255"/>
        <end position="274"/>
    </location>
</feature>
<dbReference type="PANTHER" id="PTHR32322">
    <property type="entry name" value="INNER MEMBRANE TRANSPORTER"/>
    <property type="match status" value="1"/>
</dbReference>
<feature type="transmembrane region" description="Helical" evidence="5">
    <location>
        <begin position="169"/>
        <end position="191"/>
    </location>
</feature>
<feature type="transmembrane region" description="Helical" evidence="5">
    <location>
        <begin position="65"/>
        <end position="84"/>
    </location>
</feature>
<evidence type="ECO:0000256" key="1">
    <source>
        <dbReference type="ARBA" id="ARBA00004141"/>
    </source>
</evidence>
<sequence>MQLVVLTALTMVAFASNSVLTRLAVDGGHIDPSSFAIIRVLAGAATLGAVLVLKGGRIRWVGRSRAVGCISLAVYMAGFSLAYLTLDAGLGALILFGVVQIYMFAQSALTGTHPSPRQLFGAAIAFLGLMLALWPGAGGQSDVMGAGFMIVAGIGWAIYTVSGRGETDPLAATTANFILCLPLTAGALFWFAEHGSLIGWGLAILCGGVTSGLGYALWYSVLPRLAQNFAPVVQLSVPIIALLGGALLLGEGISLLVALAAALVVCGIALAITAEPKSGQEG</sequence>
<dbReference type="InterPro" id="IPR000620">
    <property type="entry name" value="EamA_dom"/>
</dbReference>
<dbReference type="PANTHER" id="PTHR32322:SF9">
    <property type="entry name" value="AMINO-ACID METABOLITE EFFLUX PUMP-RELATED"/>
    <property type="match status" value="1"/>
</dbReference>
<feature type="transmembrane region" description="Helical" evidence="5">
    <location>
        <begin position="143"/>
        <end position="162"/>
    </location>
</feature>
<organism evidence="7 8">
    <name type="scientific">Roseobacter cerasinus</name>
    <dbReference type="NCBI Taxonomy" id="2602289"/>
    <lineage>
        <taxon>Bacteria</taxon>
        <taxon>Pseudomonadati</taxon>
        <taxon>Pseudomonadota</taxon>
        <taxon>Alphaproteobacteria</taxon>
        <taxon>Rhodobacterales</taxon>
        <taxon>Roseobacteraceae</taxon>
        <taxon>Roseobacter</taxon>
    </lineage>
</organism>
<reference evidence="7 8" key="1">
    <citation type="submission" date="2019-12" db="EMBL/GenBank/DDBJ databases">
        <title>Roseobacter cerasinus sp. nov., isolated from seawater around aquaculture.</title>
        <authorList>
            <person name="Muramatsu S."/>
            <person name="Takabe Y."/>
            <person name="Mori K."/>
            <person name="Takaichi S."/>
            <person name="Hanada S."/>
        </authorList>
    </citation>
    <scope>NUCLEOTIDE SEQUENCE [LARGE SCALE GENOMIC DNA]</scope>
    <source>
        <strain evidence="7 8">AI77</strain>
    </source>
</reference>
<feature type="transmembrane region" description="Helical" evidence="5">
    <location>
        <begin position="34"/>
        <end position="53"/>
    </location>
</feature>
<dbReference type="OrthoDB" id="321830at2"/>
<evidence type="ECO:0000256" key="4">
    <source>
        <dbReference type="ARBA" id="ARBA00023136"/>
    </source>
</evidence>
<comment type="subcellular location">
    <subcellularLocation>
        <location evidence="1">Membrane</location>
        <topology evidence="1">Multi-pass membrane protein</topology>
    </subcellularLocation>
</comment>
<feature type="transmembrane region" description="Helical" evidence="5">
    <location>
        <begin position="229"/>
        <end position="249"/>
    </location>
</feature>
<feature type="transmembrane region" description="Helical" evidence="5">
    <location>
        <begin position="90"/>
        <end position="112"/>
    </location>
</feature>